<name>A0A2N9I5C2_FAGSY</name>
<dbReference type="Pfam" id="PF14111">
    <property type="entry name" value="DUF4283"/>
    <property type="match status" value="1"/>
</dbReference>
<feature type="region of interest" description="Disordered" evidence="1">
    <location>
        <begin position="323"/>
        <end position="359"/>
    </location>
</feature>
<dbReference type="SUPFAM" id="SSF56219">
    <property type="entry name" value="DNase I-like"/>
    <property type="match status" value="1"/>
</dbReference>
<evidence type="ECO:0000256" key="1">
    <source>
        <dbReference type="SAM" id="MobiDB-lite"/>
    </source>
</evidence>
<dbReference type="InterPro" id="IPR036691">
    <property type="entry name" value="Endo/exonu/phosph_ase_sf"/>
</dbReference>
<protein>
    <recommendedName>
        <fullName evidence="2">DUF4283 domain-containing protein</fullName>
    </recommendedName>
</protein>
<reference evidence="3" key="1">
    <citation type="submission" date="2018-02" db="EMBL/GenBank/DDBJ databases">
        <authorList>
            <person name="Cohen D.B."/>
            <person name="Kent A.D."/>
        </authorList>
    </citation>
    <scope>NUCLEOTIDE SEQUENCE</scope>
</reference>
<dbReference type="PANTHER" id="PTHR33116:SF86">
    <property type="entry name" value="REVERSE TRANSCRIPTASE DOMAIN-CONTAINING PROTEIN"/>
    <property type="match status" value="1"/>
</dbReference>
<accession>A0A2N9I5C2</accession>
<proteinExistence type="predicted"/>
<evidence type="ECO:0000259" key="2">
    <source>
        <dbReference type="Pfam" id="PF14111"/>
    </source>
</evidence>
<sequence>MQDKFSLNDKEEVPFDFGPADEADPHFLAARFMTSRVINMEVVVRTFKPLWRMVKGFLARDIGSNMLVFAFEDVFDLERVLHGEPWSYDKHLVSFQLVDADTSIAEMECRWSFDTLGVVEKVVESDEERGQEGCIRVREKLDVSQPLCRGRKARLVDGKETLISFKCVEVKVARWSNIPRWGASHHAEFEGVRNSNIPSESGGTSATWGESLLLWNFTKIKESFLDFQEFPCPAVDLGDSRGAWKRVLREKDYNIASGGYPLLSREQSVLDPGLVMSYQHQVVKRKQKVEMVVCVVMWMGTWRRLLISPTSPNEYSKLELSGAWEPRGSSSSSQLGEESRAHSFVSNGNKTRRSEDGITQSKAKVSGGIDWRLIGFYGHPEGHRKCESWALSDKLYNMGTLPWLCVGDFNGILSLEERSGEAVRSMRRIQDFGDVVNRCRLTDLGFRGLFRTNHLGDLTKVISAVNSTVTPKANQNLLCPYTEDEVRVALFQMHPLKAPGPDGRLIIDKISVAFELIHKLKAKRSGRKGEVALKLDMSKAYDRVKWIFLRVNYAKNGLCKEVDFNGDGVYQDSSLFGSHRWEGLTALLRKASDAGLLRGQKINREKTAMFFSSNTSQATRQSIQEFWGSSGSTNFDKYLGLPAMIGQEVLIKVVAQAIPTYAMNCFHLPKIWCDEITSLIARYWWGQKGDERKLHWMKWDKLCTSKEDGGLGFRNLFLFNSSLLAKQC</sequence>
<dbReference type="InterPro" id="IPR025558">
    <property type="entry name" value="DUF4283"/>
</dbReference>
<gene>
    <name evidence="3" type="ORF">FSB_LOCUS47091</name>
</gene>
<organism evidence="3">
    <name type="scientific">Fagus sylvatica</name>
    <name type="common">Beechnut</name>
    <dbReference type="NCBI Taxonomy" id="28930"/>
    <lineage>
        <taxon>Eukaryota</taxon>
        <taxon>Viridiplantae</taxon>
        <taxon>Streptophyta</taxon>
        <taxon>Embryophyta</taxon>
        <taxon>Tracheophyta</taxon>
        <taxon>Spermatophyta</taxon>
        <taxon>Magnoliopsida</taxon>
        <taxon>eudicotyledons</taxon>
        <taxon>Gunneridae</taxon>
        <taxon>Pentapetalae</taxon>
        <taxon>rosids</taxon>
        <taxon>fabids</taxon>
        <taxon>Fagales</taxon>
        <taxon>Fagaceae</taxon>
        <taxon>Fagus</taxon>
    </lineage>
</organism>
<evidence type="ECO:0000313" key="3">
    <source>
        <dbReference type="EMBL" id="SPD19209.1"/>
    </source>
</evidence>
<dbReference type="AlphaFoldDB" id="A0A2N9I5C2"/>
<dbReference type="PANTHER" id="PTHR33116">
    <property type="entry name" value="REVERSE TRANSCRIPTASE ZINC-BINDING DOMAIN-CONTAINING PROTEIN-RELATED-RELATED"/>
    <property type="match status" value="1"/>
</dbReference>
<dbReference type="Gene3D" id="3.60.10.10">
    <property type="entry name" value="Endonuclease/exonuclease/phosphatase"/>
    <property type="match status" value="1"/>
</dbReference>
<feature type="domain" description="DUF4283" evidence="2">
    <location>
        <begin position="26"/>
        <end position="95"/>
    </location>
</feature>
<dbReference type="EMBL" id="OIVN01004779">
    <property type="protein sequence ID" value="SPD19209.1"/>
    <property type="molecule type" value="Genomic_DNA"/>
</dbReference>